<dbReference type="Pfam" id="PF00441">
    <property type="entry name" value="Acyl-CoA_dh_1"/>
    <property type="match status" value="1"/>
</dbReference>
<evidence type="ECO:0000313" key="10">
    <source>
        <dbReference type="Proteomes" id="UP000009877"/>
    </source>
</evidence>
<comment type="similarity">
    <text evidence="2 5">Belongs to the acyl-CoA dehydrogenase family.</text>
</comment>
<keyword evidence="3 5" id="KW-0285">Flavoprotein</keyword>
<accession>M2XAE5</accession>
<evidence type="ECO:0000259" key="8">
    <source>
        <dbReference type="Pfam" id="PF02771"/>
    </source>
</evidence>
<feature type="domain" description="Acyl-CoA dehydrogenase/oxidase C-terminal" evidence="6">
    <location>
        <begin position="247"/>
        <end position="386"/>
    </location>
</feature>
<dbReference type="Proteomes" id="UP000009877">
    <property type="component" value="Unassembled WGS sequence"/>
</dbReference>
<gene>
    <name evidence="9" type="ORF">C884_00839</name>
</gene>
<feature type="domain" description="Acyl-CoA dehydrogenase/oxidase N-terminal" evidence="8">
    <location>
        <begin position="26"/>
        <end position="130"/>
    </location>
</feature>
<dbReference type="InterPro" id="IPR006091">
    <property type="entry name" value="Acyl-CoA_Oxase/DH_mid-dom"/>
</dbReference>
<keyword evidence="4 5" id="KW-0274">FAD</keyword>
<proteinExistence type="inferred from homology"/>
<dbReference type="AlphaFoldDB" id="M2XAE5"/>
<dbReference type="GO" id="GO:0050660">
    <property type="term" value="F:flavin adenine dinucleotide binding"/>
    <property type="evidence" value="ECO:0007669"/>
    <property type="project" value="InterPro"/>
</dbReference>
<dbReference type="Gene3D" id="1.20.140.10">
    <property type="entry name" value="Butyryl-CoA Dehydrogenase, subunit A, domain 3"/>
    <property type="match status" value="1"/>
</dbReference>
<dbReference type="InterPro" id="IPR046373">
    <property type="entry name" value="Acyl-CoA_Oxase/DH_mid-dom_sf"/>
</dbReference>
<comment type="cofactor">
    <cofactor evidence="1 5">
        <name>FAD</name>
        <dbReference type="ChEBI" id="CHEBI:57692"/>
    </cofactor>
</comment>
<protein>
    <submittedName>
        <fullName evidence="9">Glutaryl-CoA dehydrogenase</fullName>
    </submittedName>
</protein>
<dbReference type="PROSITE" id="PS00073">
    <property type="entry name" value="ACYL_COA_DH_2"/>
    <property type="match status" value="1"/>
</dbReference>
<evidence type="ECO:0000259" key="6">
    <source>
        <dbReference type="Pfam" id="PF00441"/>
    </source>
</evidence>
<dbReference type="Gene3D" id="1.10.540.10">
    <property type="entry name" value="Acyl-CoA dehydrogenase/oxidase, N-terminal domain"/>
    <property type="match status" value="1"/>
</dbReference>
<dbReference type="InterPro" id="IPR013786">
    <property type="entry name" value="AcylCoA_DH/ox_N"/>
</dbReference>
<dbReference type="GO" id="GO:0006635">
    <property type="term" value="P:fatty acid beta-oxidation"/>
    <property type="evidence" value="ECO:0007669"/>
    <property type="project" value="InterPro"/>
</dbReference>
<dbReference type="Pfam" id="PF02771">
    <property type="entry name" value="Acyl-CoA_dh_N"/>
    <property type="match status" value="1"/>
</dbReference>
<keyword evidence="10" id="KW-1185">Reference proteome</keyword>
<dbReference type="InterPro" id="IPR009075">
    <property type="entry name" value="AcylCo_DH/oxidase_C"/>
</dbReference>
<dbReference type="EMBL" id="ANHZ02000018">
    <property type="protein sequence ID" value="EME36071.1"/>
    <property type="molecule type" value="Genomic_DNA"/>
</dbReference>
<dbReference type="STRING" id="71999.KPaMU14_03940"/>
<evidence type="ECO:0000256" key="4">
    <source>
        <dbReference type="ARBA" id="ARBA00022827"/>
    </source>
</evidence>
<dbReference type="Pfam" id="PF02770">
    <property type="entry name" value="Acyl-CoA_dh_M"/>
    <property type="match status" value="1"/>
</dbReference>
<dbReference type="SUPFAM" id="SSF56645">
    <property type="entry name" value="Acyl-CoA dehydrogenase NM domain-like"/>
    <property type="match status" value="1"/>
</dbReference>
<dbReference type="PANTHER" id="PTHR43188:SF1">
    <property type="entry name" value="ACYL-COA DEHYDROGENASE"/>
    <property type="match status" value="1"/>
</dbReference>
<dbReference type="InterPro" id="IPR037069">
    <property type="entry name" value="AcylCoA_DH/ox_N_sf"/>
</dbReference>
<evidence type="ECO:0000256" key="1">
    <source>
        <dbReference type="ARBA" id="ARBA00001974"/>
    </source>
</evidence>
<name>M2XAE5_9MICC</name>
<dbReference type="InterPro" id="IPR045008">
    <property type="entry name" value="ACX4-like"/>
</dbReference>
<evidence type="ECO:0000256" key="5">
    <source>
        <dbReference type="RuleBase" id="RU362125"/>
    </source>
</evidence>
<keyword evidence="5" id="KW-0560">Oxidoreductase</keyword>
<dbReference type="SUPFAM" id="SSF47203">
    <property type="entry name" value="Acyl-CoA dehydrogenase C-terminal domain-like"/>
    <property type="match status" value="1"/>
</dbReference>
<comment type="caution">
    <text evidence="9">The sequence shown here is derived from an EMBL/GenBank/DDBJ whole genome shotgun (WGS) entry which is preliminary data.</text>
</comment>
<organism evidence="9 10">
    <name type="scientific">Kocuria palustris PEL</name>
    <dbReference type="NCBI Taxonomy" id="1236550"/>
    <lineage>
        <taxon>Bacteria</taxon>
        <taxon>Bacillati</taxon>
        <taxon>Actinomycetota</taxon>
        <taxon>Actinomycetes</taxon>
        <taxon>Micrococcales</taxon>
        <taxon>Micrococcaceae</taxon>
        <taxon>Kocuria</taxon>
    </lineage>
</organism>
<evidence type="ECO:0000313" key="9">
    <source>
        <dbReference type="EMBL" id="EME36071.1"/>
    </source>
</evidence>
<dbReference type="InterPro" id="IPR036250">
    <property type="entry name" value="AcylCo_DH-like_C"/>
</dbReference>
<evidence type="ECO:0000256" key="2">
    <source>
        <dbReference type="ARBA" id="ARBA00009347"/>
    </source>
</evidence>
<sequence>MSAEHIDIADLPEADLLDHRSALPQDQQRRLRELREFLDAEIRPHTAEHWSRDEFAPELAAKCGEFGLGDLRSPDTDSVFRGFVAAELARADISISVYLALHSDLVMATLDELGSEEQKQQWLPPMRRMEFTGCFALTEPDHGSDVAGGLATTARRDGDHWVLNGTKRWIGNGTIARIAIVWARDEADGQVKGFIVETDTPGFTATKIEHKIAVKIVQNADITLEDVRIPASNHLPGTSSFRDTNVILEQSRAGLAWQSVGAQMAIFDVARRYALERRQFGRPLAGFQLTQDHLVRIAANTTASVGIAHRMSQLRAQGTATMGQAAIAKLKTSQMARESAALGRQLMGGNGILVDREMGKIFSDVEAIFTYEGTAEVNTLIVGRALTGVSAFV</sequence>
<dbReference type="GO" id="GO:0003995">
    <property type="term" value="F:acyl-CoA dehydrogenase activity"/>
    <property type="evidence" value="ECO:0007669"/>
    <property type="project" value="InterPro"/>
</dbReference>
<reference evidence="9 10" key="1">
    <citation type="journal article" date="2014" name="Genome Announc.">
        <title>Draft Genome Sequence of Kocuria palustris PEL.</title>
        <authorList>
            <person name="Sharma G."/>
            <person name="Khatri I."/>
            <person name="Subramanian S."/>
        </authorList>
    </citation>
    <scope>NUCLEOTIDE SEQUENCE [LARGE SCALE GENOMIC DNA]</scope>
    <source>
        <strain evidence="9 10">PEL</strain>
    </source>
</reference>
<dbReference type="RefSeq" id="WP_006215265.1">
    <property type="nucleotide sequence ID" value="NZ_ANHZ02000018.1"/>
</dbReference>
<evidence type="ECO:0000256" key="3">
    <source>
        <dbReference type="ARBA" id="ARBA00022630"/>
    </source>
</evidence>
<dbReference type="Gene3D" id="2.40.110.10">
    <property type="entry name" value="Butyryl-CoA Dehydrogenase, subunit A, domain 2"/>
    <property type="match status" value="1"/>
</dbReference>
<evidence type="ECO:0000259" key="7">
    <source>
        <dbReference type="Pfam" id="PF02770"/>
    </source>
</evidence>
<feature type="domain" description="Acyl-CoA oxidase/dehydrogenase middle" evidence="7">
    <location>
        <begin position="134"/>
        <end position="227"/>
    </location>
</feature>
<dbReference type="InterPro" id="IPR006089">
    <property type="entry name" value="Acyl-CoA_DH_CS"/>
</dbReference>
<dbReference type="InterPro" id="IPR009100">
    <property type="entry name" value="AcylCoA_DH/oxidase_NM_dom_sf"/>
</dbReference>
<dbReference type="PANTHER" id="PTHR43188">
    <property type="entry name" value="ACYL-COENZYME A OXIDASE"/>
    <property type="match status" value="1"/>
</dbReference>